<dbReference type="Proteomes" id="UP000236959">
    <property type="component" value="Unassembled WGS sequence"/>
</dbReference>
<reference evidence="2 3" key="1">
    <citation type="submission" date="2018-01" db="EMBL/GenBank/DDBJ databases">
        <title>Genomic Encyclopedia of Archaeal and Bacterial Type Strains, Phase II (KMG-II): from individual species to whole genera.</title>
        <authorList>
            <person name="Goeker M."/>
        </authorList>
    </citation>
    <scope>NUCLEOTIDE SEQUENCE [LARGE SCALE GENOMIC DNA]</scope>
    <source>
        <strain evidence="2 3">DSM 17023</strain>
    </source>
</reference>
<dbReference type="EMBL" id="PPCN01000001">
    <property type="protein sequence ID" value="POF34346.1"/>
    <property type="molecule type" value="Genomic_DNA"/>
</dbReference>
<dbReference type="InterPro" id="IPR050099">
    <property type="entry name" value="SIS_GmhA/DiaA_subfam"/>
</dbReference>
<dbReference type="InterPro" id="IPR046348">
    <property type="entry name" value="SIS_dom_sf"/>
</dbReference>
<protein>
    <submittedName>
        <fullName evidence="2">D-sedoheptulose 7-phosphate isomerase</fullName>
    </submittedName>
</protein>
<name>A0A2S3V335_9HYPH</name>
<proteinExistence type="predicted"/>
<keyword evidence="3" id="KW-1185">Reference proteome</keyword>
<dbReference type="PANTHER" id="PTHR30390">
    <property type="entry name" value="SEDOHEPTULOSE 7-PHOSPHATE ISOMERASE / DNAA INITIATOR-ASSOCIATING FACTOR FOR REPLICATION INITIATION"/>
    <property type="match status" value="1"/>
</dbReference>
<dbReference type="CDD" id="cd05006">
    <property type="entry name" value="SIS_GmhA"/>
    <property type="match status" value="1"/>
</dbReference>
<dbReference type="GO" id="GO:0016853">
    <property type="term" value="F:isomerase activity"/>
    <property type="evidence" value="ECO:0007669"/>
    <property type="project" value="UniProtKB-KW"/>
</dbReference>
<dbReference type="PANTHER" id="PTHR30390:SF7">
    <property type="entry name" value="PHOSPHOHEPTOSE ISOMERASE"/>
    <property type="match status" value="1"/>
</dbReference>
<organism evidence="2 3">
    <name type="scientific">Roseibium marinum</name>
    <dbReference type="NCBI Taxonomy" id="281252"/>
    <lineage>
        <taxon>Bacteria</taxon>
        <taxon>Pseudomonadati</taxon>
        <taxon>Pseudomonadota</taxon>
        <taxon>Alphaproteobacteria</taxon>
        <taxon>Hyphomicrobiales</taxon>
        <taxon>Stappiaceae</taxon>
        <taxon>Roseibium</taxon>
    </lineage>
</organism>
<evidence type="ECO:0000259" key="1">
    <source>
        <dbReference type="PROSITE" id="PS51464"/>
    </source>
</evidence>
<dbReference type="Pfam" id="PF13580">
    <property type="entry name" value="SIS_2"/>
    <property type="match status" value="1"/>
</dbReference>
<dbReference type="Gene3D" id="3.40.50.10490">
    <property type="entry name" value="Glucose-6-phosphate isomerase like protein, domain 1"/>
    <property type="match status" value="1"/>
</dbReference>
<sequence>MNDWNNWLDEYYAKFKPAFDPAVYANLVAFRDLAVDVRERKAKLIFAGNGASASISSHGRVDFTKQGKVRSLDFNEPNLITAFSNDYGYENWVARALEAFADEGDVCVFISVSGTSPNIVKAAEYAKSNGLQVVTFTGKSLDNPLKALGDINFWMDSSAYNVVEAVHMMWLTTVVDMLIGKAEYSVS</sequence>
<dbReference type="GO" id="GO:0097367">
    <property type="term" value="F:carbohydrate derivative binding"/>
    <property type="evidence" value="ECO:0007669"/>
    <property type="project" value="InterPro"/>
</dbReference>
<comment type="caution">
    <text evidence="2">The sequence shown here is derived from an EMBL/GenBank/DDBJ whole genome shotgun (WGS) entry which is preliminary data.</text>
</comment>
<dbReference type="InterPro" id="IPR001347">
    <property type="entry name" value="SIS_dom"/>
</dbReference>
<accession>A0A2S3V335</accession>
<dbReference type="GO" id="GO:1901135">
    <property type="term" value="P:carbohydrate derivative metabolic process"/>
    <property type="evidence" value="ECO:0007669"/>
    <property type="project" value="InterPro"/>
</dbReference>
<gene>
    <name evidence="2" type="ORF">CLV41_101800</name>
</gene>
<dbReference type="AlphaFoldDB" id="A0A2S3V335"/>
<dbReference type="PROSITE" id="PS51464">
    <property type="entry name" value="SIS"/>
    <property type="match status" value="1"/>
</dbReference>
<dbReference type="SUPFAM" id="SSF53697">
    <property type="entry name" value="SIS domain"/>
    <property type="match status" value="1"/>
</dbReference>
<evidence type="ECO:0000313" key="2">
    <source>
        <dbReference type="EMBL" id="POF34346.1"/>
    </source>
</evidence>
<feature type="domain" description="SIS" evidence="1">
    <location>
        <begin position="34"/>
        <end position="184"/>
    </location>
</feature>
<dbReference type="RefSeq" id="WP_208987257.1">
    <property type="nucleotide sequence ID" value="NZ_PPCN01000001.1"/>
</dbReference>
<dbReference type="InterPro" id="IPR035461">
    <property type="entry name" value="GmhA/DiaA"/>
</dbReference>
<evidence type="ECO:0000313" key="3">
    <source>
        <dbReference type="Proteomes" id="UP000236959"/>
    </source>
</evidence>
<keyword evidence="2" id="KW-0413">Isomerase</keyword>